<keyword evidence="1" id="KW-0677">Repeat</keyword>
<evidence type="ECO:0000256" key="3">
    <source>
        <dbReference type="PROSITE-ProRule" id="PRU00176"/>
    </source>
</evidence>
<dbReference type="Proteomes" id="UP000007148">
    <property type="component" value="Unassembled WGS sequence"/>
</dbReference>
<feature type="compositionally biased region" description="Polar residues" evidence="4">
    <location>
        <begin position="67"/>
        <end position="82"/>
    </location>
</feature>
<dbReference type="Gene3D" id="3.30.70.330">
    <property type="match status" value="1"/>
</dbReference>
<name>G4TFJ3_SERID</name>
<dbReference type="PROSITE" id="PS50102">
    <property type="entry name" value="RRM"/>
    <property type="match status" value="1"/>
</dbReference>
<dbReference type="Pfam" id="PF00076">
    <property type="entry name" value="RRM_1"/>
    <property type="match status" value="1"/>
</dbReference>
<feature type="region of interest" description="Disordered" evidence="4">
    <location>
        <begin position="723"/>
        <end position="753"/>
    </location>
</feature>
<feature type="region of interest" description="Disordered" evidence="4">
    <location>
        <begin position="53"/>
        <end position="110"/>
    </location>
</feature>
<dbReference type="InterPro" id="IPR012677">
    <property type="entry name" value="Nucleotide-bd_a/b_plait_sf"/>
</dbReference>
<keyword evidence="2 3" id="KW-0694">RNA-binding</keyword>
<evidence type="ECO:0000256" key="1">
    <source>
        <dbReference type="ARBA" id="ARBA00022737"/>
    </source>
</evidence>
<protein>
    <recommendedName>
        <fullName evidence="5">RRM domain-containing protein</fullName>
    </recommendedName>
</protein>
<sequence length="767" mass="82824">MHSPTALTPEPVDGSISMTSMHSLESISDLDQSSISLTPSPLAVRTLEDAPVKSNHSVHHVNMPDGPTTNLTPNKPTHTMSQTPLRSTPLLTPPSSNERPNSQFPVTLPQRMPSSQIPLTEKIQARSALYSQAIQNQQQQKVLINSNQHKPAVGTPILSQVHYIETLSNTLPSLSYQQLQQQHQLQQTQHQHNAPSLESSFDISEAPKELIEKVPAGNLELQAPSLTAVELPVGVECASLEGLDSAACTSTAQSACPIPKPDPLENPLKTTNVYINGLPLRWTDDDLYRLTRGFGAVKSVKMFTRHLEDKPSAYGFVLFNCVEDAERFITTLRQHTQFHPSFAKTIKVPGTTNSKHAIADPIIPVSRDEEYADISILGLPISVDMQTLRALFAPQVIKASKFFHTTGTPRRLIGFIRLESKQAVDEIMERLHGSSVLGWSENLVIQAIPSTHDGGIASALGQSSLEQKIASMQPQHPGSSSSASRPLSLGVYQHQQVQANDIVRLVETMKMSEPHHTASGSPAVPSSSIESHLRGTAPQLLPPVQLYDSAQSSGQRSISSINIANVENDRLGLGINIGKTLLALPASEPLQQTQFQSAVGAPPVTLYALQAAVLAQDLLFSSAPPSSLRRATSYFSLEPNSHQDTLWTPTIQPPLQGLKDKSLHRSLAFNLSADVGRPIPTLNDHLMNAPSARYSRRPSGISPGLPPFSFVQGDAAFARGAESVKNVPSQLPGLTPSSQPSSPEPSPITPTFGNLVQHLAGTKSEDA</sequence>
<dbReference type="InterPro" id="IPR000504">
    <property type="entry name" value="RRM_dom"/>
</dbReference>
<evidence type="ECO:0000256" key="2">
    <source>
        <dbReference type="ARBA" id="ARBA00022884"/>
    </source>
</evidence>
<proteinExistence type="predicted"/>
<evidence type="ECO:0000256" key="4">
    <source>
        <dbReference type="SAM" id="MobiDB-lite"/>
    </source>
</evidence>
<dbReference type="AlphaFoldDB" id="G4TFJ3"/>
<dbReference type="PANTHER" id="PTHR24012">
    <property type="entry name" value="RNA BINDING PROTEIN"/>
    <property type="match status" value="1"/>
</dbReference>
<dbReference type="eggNOG" id="KOG4733">
    <property type="taxonomic scope" value="Eukaryota"/>
</dbReference>
<evidence type="ECO:0000313" key="7">
    <source>
        <dbReference type="Proteomes" id="UP000007148"/>
    </source>
</evidence>
<evidence type="ECO:0000259" key="5">
    <source>
        <dbReference type="PROSITE" id="PS50102"/>
    </source>
</evidence>
<comment type="caution">
    <text evidence="6">The sequence shown here is derived from an EMBL/GenBank/DDBJ whole genome shotgun (WGS) entry which is preliminary data.</text>
</comment>
<dbReference type="EMBL" id="CAFZ01000072">
    <property type="protein sequence ID" value="CCA70109.1"/>
    <property type="molecule type" value="Genomic_DNA"/>
</dbReference>
<dbReference type="InterPro" id="IPR035979">
    <property type="entry name" value="RBD_domain_sf"/>
</dbReference>
<feature type="compositionally biased region" description="Low complexity" evidence="4">
    <location>
        <begin position="83"/>
        <end position="96"/>
    </location>
</feature>
<keyword evidence="7" id="KW-1185">Reference proteome</keyword>
<dbReference type="SUPFAM" id="SSF54928">
    <property type="entry name" value="RNA-binding domain, RBD"/>
    <property type="match status" value="1"/>
</dbReference>
<feature type="domain" description="RRM" evidence="5">
    <location>
        <begin position="271"/>
        <end position="353"/>
    </location>
</feature>
<dbReference type="OrthoDB" id="271725at2759"/>
<dbReference type="GO" id="GO:0003723">
    <property type="term" value="F:RNA binding"/>
    <property type="evidence" value="ECO:0007669"/>
    <property type="project" value="UniProtKB-UniRule"/>
</dbReference>
<accession>G4TFJ3</accession>
<organism evidence="6 7">
    <name type="scientific">Serendipita indica (strain DSM 11827)</name>
    <name type="common">Root endophyte fungus</name>
    <name type="synonym">Piriformospora indica</name>
    <dbReference type="NCBI Taxonomy" id="1109443"/>
    <lineage>
        <taxon>Eukaryota</taxon>
        <taxon>Fungi</taxon>
        <taxon>Dikarya</taxon>
        <taxon>Basidiomycota</taxon>
        <taxon>Agaricomycotina</taxon>
        <taxon>Agaricomycetes</taxon>
        <taxon>Sebacinales</taxon>
        <taxon>Serendipitaceae</taxon>
        <taxon>Serendipita</taxon>
    </lineage>
</organism>
<dbReference type="InParanoid" id="G4TFJ3"/>
<dbReference type="SMART" id="SM00360">
    <property type="entry name" value="RRM"/>
    <property type="match status" value="2"/>
</dbReference>
<dbReference type="HOGENOM" id="CLU_364125_0_0_1"/>
<evidence type="ECO:0000313" key="6">
    <source>
        <dbReference type="EMBL" id="CCA70109.1"/>
    </source>
</evidence>
<gene>
    <name evidence="6" type="ORF">PIIN_04048</name>
</gene>
<reference evidence="6 7" key="1">
    <citation type="journal article" date="2011" name="PLoS Pathog.">
        <title>Endophytic Life Strategies Decoded by Genome and Transcriptome Analyses of the Mutualistic Root Symbiont Piriformospora indica.</title>
        <authorList>
            <person name="Zuccaro A."/>
            <person name="Lahrmann U."/>
            <person name="Guldener U."/>
            <person name="Langen G."/>
            <person name="Pfiffi S."/>
            <person name="Biedenkopf D."/>
            <person name="Wong P."/>
            <person name="Samans B."/>
            <person name="Grimm C."/>
            <person name="Basiewicz M."/>
            <person name="Murat C."/>
            <person name="Martin F."/>
            <person name="Kogel K.H."/>
        </authorList>
    </citation>
    <scope>NUCLEOTIDE SEQUENCE [LARGE SCALE GENOMIC DNA]</scope>
    <source>
        <strain evidence="6 7">DSM 11827</strain>
    </source>
</reference>